<evidence type="ECO:0000313" key="2">
    <source>
        <dbReference type="Proteomes" id="UP000663823"/>
    </source>
</evidence>
<dbReference type="Gene3D" id="3.30.450.410">
    <property type="match status" value="1"/>
</dbReference>
<gene>
    <name evidence="1" type="ORF">OTI717_LOCUS35270</name>
</gene>
<protein>
    <submittedName>
        <fullName evidence="1">Uncharacterized protein</fullName>
    </submittedName>
</protein>
<name>A0A819X1C8_9BILA</name>
<comment type="caution">
    <text evidence="1">The sequence shown here is derived from an EMBL/GenBank/DDBJ whole genome shotgun (WGS) entry which is preliminary data.</text>
</comment>
<dbReference type="InterPro" id="IPR053717">
    <property type="entry name" value="MerB_lyase_sf"/>
</dbReference>
<dbReference type="GO" id="GO:0018836">
    <property type="term" value="F:alkylmercury lyase activity"/>
    <property type="evidence" value="ECO:0007669"/>
    <property type="project" value="InterPro"/>
</dbReference>
<organism evidence="1 2">
    <name type="scientific">Rotaria sordida</name>
    <dbReference type="NCBI Taxonomy" id="392033"/>
    <lineage>
        <taxon>Eukaryota</taxon>
        <taxon>Metazoa</taxon>
        <taxon>Spiralia</taxon>
        <taxon>Gnathifera</taxon>
        <taxon>Rotifera</taxon>
        <taxon>Eurotatoria</taxon>
        <taxon>Bdelloidea</taxon>
        <taxon>Philodinida</taxon>
        <taxon>Philodinidae</taxon>
        <taxon>Rotaria</taxon>
    </lineage>
</organism>
<evidence type="ECO:0000313" key="1">
    <source>
        <dbReference type="EMBL" id="CAF4130857.1"/>
    </source>
</evidence>
<dbReference type="Pfam" id="PF03243">
    <property type="entry name" value="MerB"/>
    <property type="match status" value="1"/>
</dbReference>
<proteinExistence type="predicted"/>
<dbReference type="AlphaFoldDB" id="A0A819X1C8"/>
<dbReference type="Proteomes" id="UP000663823">
    <property type="component" value="Unassembled WGS sequence"/>
</dbReference>
<dbReference type="SUPFAM" id="SSF160387">
    <property type="entry name" value="NosL/MerB-like"/>
    <property type="match status" value="1"/>
</dbReference>
<sequence length="141" mass="16013">MNLDISHLHHVLLKEIILNGYGLSIETLCDIFQQSKEDLIQCLKDFEEYHSVVLHPKTSEVWVIHPFSLSPTNFWVESAKGQWWGNCAWCSLGIAAIINEDVTITTTLGGESKQIKFAIKDGKLIKDECLFVHFPIAMRNA</sequence>
<accession>A0A819X1C8</accession>
<dbReference type="EMBL" id="CAJOAX010013461">
    <property type="protein sequence ID" value="CAF4130857.1"/>
    <property type="molecule type" value="Genomic_DNA"/>
</dbReference>
<reference evidence="1" key="1">
    <citation type="submission" date="2021-02" db="EMBL/GenBank/DDBJ databases">
        <authorList>
            <person name="Nowell W R."/>
        </authorList>
    </citation>
    <scope>NUCLEOTIDE SEQUENCE</scope>
</reference>
<dbReference type="InterPro" id="IPR004927">
    <property type="entry name" value="MerB"/>
</dbReference>